<comment type="subunit">
    <text evidence="7">Homotrimer.</text>
</comment>
<feature type="binding site" evidence="7">
    <location>
        <begin position="132"/>
        <end position="135"/>
    </location>
    <ligand>
        <name>4-CDP-2-C-methyl-D-erythritol 2-phosphate</name>
        <dbReference type="ChEBI" id="CHEBI:57919"/>
    </ligand>
</feature>
<feature type="binding site" evidence="7">
    <location>
        <position position="10"/>
    </location>
    <ligand>
        <name>a divalent metal cation</name>
        <dbReference type="ChEBI" id="CHEBI:60240"/>
    </ligand>
</feature>
<dbReference type="Proteomes" id="UP001236559">
    <property type="component" value="Unassembled WGS sequence"/>
</dbReference>
<dbReference type="PROSITE" id="PS01350">
    <property type="entry name" value="ISPF"/>
    <property type="match status" value="1"/>
</dbReference>
<dbReference type="RefSeq" id="WP_023056408.1">
    <property type="nucleotide sequence ID" value="NZ_JAUSTN010000001.1"/>
</dbReference>
<dbReference type="InterPro" id="IPR020555">
    <property type="entry name" value="MECDP_synthase_CS"/>
</dbReference>
<dbReference type="EMBL" id="JAUSTN010000001">
    <property type="protein sequence ID" value="MDQ0274147.1"/>
    <property type="molecule type" value="Genomic_DNA"/>
</dbReference>
<evidence type="ECO:0000256" key="5">
    <source>
        <dbReference type="ARBA" id="ARBA00023229"/>
    </source>
</evidence>
<dbReference type="Pfam" id="PF02542">
    <property type="entry name" value="YgbB"/>
    <property type="match status" value="1"/>
</dbReference>
<evidence type="ECO:0000256" key="6">
    <source>
        <dbReference type="ARBA" id="ARBA00023239"/>
    </source>
</evidence>
<gene>
    <name evidence="7" type="primary">ispF</name>
    <name evidence="10" type="ORF">J2S72_000143</name>
</gene>
<dbReference type="GO" id="GO:0008685">
    <property type="term" value="F:2-C-methyl-D-erythritol 2,4-cyclodiphosphate synthase activity"/>
    <property type="evidence" value="ECO:0007669"/>
    <property type="project" value="UniProtKB-EC"/>
</dbReference>
<evidence type="ECO:0000256" key="8">
    <source>
        <dbReference type="RuleBase" id="RU004395"/>
    </source>
</evidence>
<dbReference type="HAMAP" id="MF_00107">
    <property type="entry name" value="IspF"/>
    <property type="match status" value="1"/>
</dbReference>
<proteinExistence type="inferred from homology"/>
<evidence type="ECO:0000256" key="3">
    <source>
        <dbReference type="ARBA" id="ARBA00012579"/>
    </source>
</evidence>
<feature type="binding site" evidence="7">
    <location>
        <position position="142"/>
    </location>
    <ligand>
        <name>4-CDP-2-C-methyl-D-erythritol 2-phosphate</name>
        <dbReference type="ChEBI" id="CHEBI:57919"/>
    </ligand>
</feature>
<comment type="caution">
    <text evidence="10">The sequence shown here is derived from an EMBL/GenBank/DDBJ whole genome shotgun (WGS) entry which is preliminary data.</text>
</comment>
<dbReference type="InterPro" id="IPR003526">
    <property type="entry name" value="MECDP_synthase"/>
</dbReference>
<dbReference type="PANTHER" id="PTHR43181:SF1">
    <property type="entry name" value="2-C-METHYL-D-ERYTHRITOL 2,4-CYCLODIPHOSPHATE SYNTHASE, CHLOROPLASTIC"/>
    <property type="match status" value="1"/>
</dbReference>
<comment type="catalytic activity">
    <reaction evidence="1 7 8">
        <text>4-CDP-2-C-methyl-D-erythritol 2-phosphate = 2-C-methyl-D-erythritol 2,4-cyclic diphosphate + CMP</text>
        <dbReference type="Rhea" id="RHEA:23864"/>
        <dbReference type="ChEBI" id="CHEBI:57919"/>
        <dbReference type="ChEBI" id="CHEBI:58483"/>
        <dbReference type="ChEBI" id="CHEBI:60377"/>
        <dbReference type="EC" id="4.6.1.12"/>
    </reaction>
</comment>
<evidence type="ECO:0000256" key="1">
    <source>
        <dbReference type="ARBA" id="ARBA00000200"/>
    </source>
</evidence>
<dbReference type="EC" id="4.6.1.12" evidence="3 7"/>
<comment type="pathway">
    <text evidence="2 7">Isoprenoid biosynthesis; isopentenyl diphosphate biosynthesis via DXP pathway; isopentenyl diphosphate from 1-deoxy-D-xylulose 5-phosphate: step 4/6.</text>
</comment>
<organism evidence="10 11">
    <name type="scientific">Peptoniphilus koenoeneniae</name>
    <dbReference type="NCBI Taxonomy" id="507751"/>
    <lineage>
        <taxon>Bacteria</taxon>
        <taxon>Bacillati</taxon>
        <taxon>Bacillota</taxon>
        <taxon>Tissierellia</taxon>
        <taxon>Tissierellales</taxon>
        <taxon>Peptoniphilaceae</taxon>
        <taxon>Peptoniphilus</taxon>
    </lineage>
</organism>
<dbReference type="SUPFAM" id="SSF69765">
    <property type="entry name" value="IpsF-like"/>
    <property type="match status" value="1"/>
</dbReference>
<feature type="binding site" evidence="7">
    <location>
        <begin position="8"/>
        <end position="10"/>
    </location>
    <ligand>
        <name>4-CDP-2-C-methyl-D-erythritol 2-phosphate</name>
        <dbReference type="ChEBI" id="CHEBI:57919"/>
    </ligand>
</feature>
<evidence type="ECO:0000256" key="7">
    <source>
        <dbReference type="HAMAP-Rule" id="MF_00107"/>
    </source>
</evidence>
<feature type="domain" description="2-C-methyl-D-erythritol 2,4-cyclodiphosphate synthase" evidence="9">
    <location>
        <begin position="1"/>
        <end position="154"/>
    </location>
</feature>
<sequence>MKIGIGIDVHKLVEGRNLILGGIKIPYEKGLEGHSDADVLIHAIMDAILGALGHYDIGHEFPDTDPKYKDIDSFILLNRVKDIMESKGYFIENIDSVIVAENPKLAPYIDDMRSKISSALEMNVNNVSVKATTTEKLGYIGRGEGIASHAVVLLNEKVVDAF</sequence>
<evidence type="ECO:0000259" key="9">
    <source>
        <dbReference type="Pfam" id="PF02542"/>
    </source>
</evidence>
<accession>A0ABU0ATN7</accession>
<dbReference type="Gene3D" id="3.30.1330.50">
    <property type="entry name" value="2-C-methyl-D-erythritol 2,4-cyclodiphosphate synthase"/>
    <property type="match status" value="1"/>
</dbReference>
<reference evidence="10 11" key="1">
    <citation type="submission" date="2023-07" db="EMBL/GenBank/DDBJ databases">
        <title>Genomic Encyclopedia of Type Strains, Phase IV (KMG-IV): sequencing the most valuable type-strain genomes for metagenomic binning, comparative biology and taxonomic classification.</title>
        <authorList>
            <person name="Goeker M."/>
        </authorList>
    </citation>
    <scope>NUCLEOTIDE SEQUENCE [LARGE SCALE GENOMIC DNA]</scope>
    <source>
        <strain evidence="10 11">DSM 22616</strain>
    </source>
</reference>
<name>A0ABU0ATN7_9FIRM</name>
<keyword evidence="11" id="KW-1185">Reference proteome</keyword>
<feature type="binding site" evidence="7">
    <location>
        <position position="42"/>
    </location>
    <ligand>
        <name>a divalent metal cation</name>
        <dbReference type="ChEBI" id="CHEBI:60240"/>
    </ligand>
</feature>
<dbReference type="PANTHER" id="PTHR43181">
    <property type="entry name" value="2-C-METHYL-D-ERYTHRITOL 2,4-CYCLODIPHOSPHATE SYNTHASE, CHLOROPLASTIC"/>
    <property type="match status" value="1"/>
</dbReference>
<keyword evidence="6 7" id="KW-0456">Lyase</keyword>
<keyword evidence="4 7" id="KW-0479">Metal-binding</keyword>
<evidence type="ECO:0000313" key="10">
    <source>
        <dbReference type="EMBL" id="MDQ0274147.1"/>
    </source>
</evidence>
<feature type="site" description="Transition state stabilizer" evidence="7">
    <location>
        <position position="133"/>
    </location>
</feature>
<dbReference type="NCBIfam" id="TIGR00151">
    <property type="entry name" value="ispF"/>
    <property type="match status" value="1"/>
</dbReference>
<evidence type="ECO:0000256" key="4">
    <source>
        <dbReference type="ARBA" id="ARBA00022723"/>
    </source>
</evidence>
<evidence type="ECO:0000313" key="11">
    <source>
        <dbReference type="Proteomes" id="UP001236559"/>
    </source>
</evidence>
<feature type="binding site" evidence="7">
    <location>
        <position position="8"/>
    </location>
    <ligand>
        <name>a divalent metal cation</name>
        <dbReference type="ChEBI" id="CHEBI:60240"/>
    </ligand>
</feature>
<evidence type="ECO:0000256" key="2">
    <source>
        <dbReference type="ARBA" id="ARBA00004709"/>
    </source>
</evidence>
<feature type="binding site" evidence="7">
    <location>
        <begin position="61"/>
        <end position="65"/>
    </location>
    <ligand>
        <name>4-CDP-2-C-methyl-D-erythritol 2-phosphate</name>
        <dbReference type="ChEBI" id="CHEBI:57919"/>
    </ligand>
</feature>
<protein>
    <recommendedName>
        <fullName evidence="3 7">2-C-methyl-D-erythritol 2,4-cyclodiphosphate synthase</fullName>
        <shortName evidence="7">MECDP-synthase</shortName>
        <shortName evidence="7">MECPP-synthase</shortName>
        <shortName evidence="7">MECPS</shortName>
        <ecNumber evidence="3 7">4.6.1.12</ecNumber>
    </recommendedName>
</protein>
<dbReference type="CDD" id="cd00554">
    <property type="entry name" value="MECDP_synthase"/>
    <property type="match status" value="1"/>
</dbReference>
<keyword evidence="5 7" id="KW-0414">Isoprene biosynthesis</keyword>
<feature type="binding site" evidence="7">
    <location>
        <begin position="34"/>
        <end position="35"/>
    </location>
    <ligand>
        <name>4-CDP-2-C-methyl-D-erythritol 2-phosphate</name>
        <dbReference type="ChEBI" id="CHEBI:57919"/>
    </ligand>
</feature>
<feature type="binding site" evidence="7">
    <location>
        <begin position="56"/>
        <end position="58"/>
    </location>
    <ligand>
        <name>4-CDP-2-C-methyl-D-erythritol 2-phosphate</name>
        <dbReference type="ChEBI" id="CHEBI:57919"/>
    </ligand>
</feature>
<dbReference type="InterPro" id="IPR036571">
    <property type="entry name" value="MECDP_synthase_sf"/>
</dbReference>
<comment type="function">
    <text evidence="7">Involved in the biosynthesis of isopentenyl diphosphate (IPP) and dimethylallyl diphosphate (DMAPP), two major building blocks of isoprenoid compounds. Catalyzes the conversion of 4-diphosphocytidyl-2-C-methyl-D-erythritol 2-phosphate (CDP-ME2P) to 2-C-methyl-D-erythritol 2,4-cyclodiphosphate (ME-CPP) with a corresponding release of cytidine 5-monophosphate (CMP).</text>
</comment>
<comment type="similarity">
    <text evidence="7 8">Belongs to the IspF family.</text>
</comment>
<comment type="cofactor">
    <cofactor evidence="7">
        <name>a divalent metal cation</name>
        <dbReference type="ChEBI" id="CHEBI:60240"/>
    </cofactor>
    <text evidence="7">Binds 1 divalent metal cation per subunit.</text>
</comment>
<comment type="caution">
    <text evidence="7">Lacks conserved residue(s) required for the propagation of feature annotation.</text>
</comment>
<feature type="site" description="Transition state stabilizer" evidence="7">
    <location>
        <position position="34"/>
    </location>
</feature>